<name>A0AAN7P6W9_MYCAM</name>
<gene>
    <name evidence="1" type="ORF">QYF61_004203</name>
</gene>
<dbReference type="AlphaFoldDB" id="A0AAN7P6W9"/>
<keyword evidence="2" id="KW-1185">Reference proteome</keyword>
<proteinExistence type="predicted"/>
<reference evidence="1 2" key="1">
    <citation type="journal article" date="2023" name="J. Hered.">
        <title>Chromosome-level genome of the wood stork (Mycteria americana) provides insight into avian chromosome evolution.</title>
        <authorList>
            <person name="Flamio R. Jr."/>
            <person name="Ramstad K.M."/>
        </authorList>
    </citation>
    <scope>NUCLEOTIDE SEQUENCE [LARGE SCALE GENOMIC DNA]</scope>
    <source>
        <strain evidence="1">JAX WOST 10</strain>
    </source>
</reference>
<organism evidence="1 2">
    <name type="scientific">Mycteria americana</name>
    <name type="common">Wood stork</name>
    <dbReference type="NCBI Taxonomy" id="33587"/>
    <lineage>
        <taxon>Eukaryota</taxon>
        <taxon>Metazoa</taxon>
        <taxon>Chordata</taxon>
        <taxon>Craniata</taxon>
        <taxon>Vertebrata</taxon>
        <taxon>Euteleostomi</taxon>
        <taxon>Archelosauria</taxon>
        <taxon>Archosauria</taxon>
        <taxon>Dinosauria</taxon>
        <taxon>Saurischia</taxon>
        <taxon>Theropoda</taxon>
        <taxon>Coelurosauria</taxon>
        <taxon>Aves</taxon>
        <taxon>Neognathae</taxon>
        <taxon>Neoaves</taxon>
        <taxon>Aequornithes</taxon>
        <taxon>Ciconiiformes</taxon>
        <taxon>Ciconiidae</taxon>
        <taxon>Mycteria</taxon>
    </lineage>
</organism>
<dbReference type="EMBL" id="JAUNZN010000004">
    <property type="protein sequence ID" value="KAK4821843.1"/>
    <property type="molecule type" value="Genomic_DNA"/>
</dbReference>
<evidence type="ECO:0000313" key="2">
    <source>
        <dbReference type="Proteomes" id="UP001333110"/>
    </source>
</evidence>
<evidence type="ECO:0000313" key="1">
    <source>
        <dbReference type="EMBL" id="KAK4821843.1"/>
    </source>
</evidence>
<protein>
    <submittedName>
        <fullName evidence="1">Uncharacterized protein</fullName>
    </submittedName>
</protein>
<comment type="caution">
    <text evidence="1">The sequence shown here is derived from an EMBL/GenBank/DDBJ whole genome shotgun (WGS) entry which is preliminary data.</text>
</comment>
<dbReference type="Proteomes" id="UP001333110">
    <property type="component" value="Unassembled WGS sequence"/>
</dbReference>
<accession>A0AAN7P6W9</accession>
<sequence length="66" mass="7571">MDKPFHVIGRHWELRISQLSLKLMKRASSLNVLNMGGKATEDHFQERNNCLTDSRVLSVSHTDLAH</sequence>